<comment type="caution">
    <text evidence="2">The sequence shown here is derived from an EMBL/GenBank/DDBJ whole genome shotgun (WGS) entry which is preliminary data.</text>
</comment>
<dbReference type="EMBL" id="NXDM01000031">
    <property type="protein sequence ID" value="PCK78131.1"/>
    <property type="molecule type" value="Genomic_DNA"/>
</dbReference>
<protein>
    <recommendedName>
        <fullName evidence="1">Transposase IS204/IS1001/IS1096/IS1165 DDE domain-containing protein</fullName>
    </recommendedName>
</protein>
<dbReference type="Pfam" id="PF01610">
    <property type="entry name" value="DDE_Tnp_ISL3"/>
    <property type="match status" value="1"/>
</dbReference>
<evidence type="ECO:0000313" key="2">
    <source>
        <dbReference type="EMBL" id="PCK78131.1"/>
    </source>
</evidence>
<dbReference type="Proteomes" id="UP000218807">
    <property type="component" value="Unassembled WGS sequence"/>
</dbReference>
<reference evidence="2 3" key="1">
    <citation type="submission" date="2017-09" db="EMBL/GenBank/DDBJ databases">
        <title>Comparative genomics of rhizobia isolated from Phaseolus vulgaris in China.</title>
        <authorList>
            <person name="Tong W."/>
        </authorList>
    </citation>
    <scope>NUCLEOTIDE SEQUENCE [LARGE SCALE GENOMIC DNA]</scope>
    <source>
        <strain evidence="2 3">L101</strain>
    </source>
</reference>
<name>A0A2A5KMG2_9HYPH</name>
<feature type="domain" description="Transposase IS204/IS1001/IS1096/IS1165 DDE" evidence="1">
    <location>
        <begin position="3"/>
        <end position="46"/>
    </location>
</feature>
<organism evidence="2 3">
    <name type="scientific">Rhizobium sophoriradicis</name>
    <dbReference type="NCBI Taxonomy" id="1535245"/>
    <lineage>
        <taxon>Bacteria</taxon>
        <taxon>Pseudomonadati</taxon>
        <taxon>Pseudomonadota</taxon>
        <taxon>Alphaproteobacteria</taxon>
        <taxon>Hyphomicrobiales</taxon>
        <taxon>Rhizobiaceae</taxon>
        <taxon>Rhizobium/Agrobacterium group</taxon>
        <taxon>Rhizobium</taxon>
    </lineage>
</organism>
<dbReference type="InterPro" id="IPR002560">
    <property type="entry name" value="Transposase_DDE"/>
</dbReference>
<dbReference type="AlphaFoldDB" id="A0A2A5KMG2"/>
<evidence type="ECO:0000313" key="3">
    <source>
        <dbReference type="Proteomes" id="UP000218807"/>
    </source>
</evidence>
<gene>
    <name evidence="2" type="ORF">CPT34_26185</name>
</gene>
<sequence length="102" mass="11471">MRIVTIQMHAPYKLAACATLPNAKIIVDKWHIQRKPRKQQLGNLRGSDQSYVATRRASWHHVQQPPHAVVNGCPRIERAPCGTEKIAAMRRTSVVGIGELQQ</sequence>
<proteinExistence type="predicted"/>
<accession>A0A2A5KMG2</accession>
<keyword evidence="3" id="KW-1185">Reference proteome</keyword>
<dbReference type="RefSeq" id="WP_096764430.1">
    <property type="nucleotide sequence ID" value="NZ_NXDM01000031.1"/>
</dbReference>
<evidence type="ECO:0000259" key="1">
    <source>
        <dbReference type="Pfam" id="PF01610"/>
    </source>
</evidence>